<evidence type="ECO:0000313" key="2">
    <source>
        <dbReference type="Proteomes" id="UP001159428"/>
    </source>
</evidence>
<dbReference type="AlphaFoldDB" id="A0AAU9WF17"/>
<gene>
    <name evidence="1" type="ORF">PMEA_00005188</name>
</gene>
<accession>A0AAU9WF17</accession>
<dbReference type="Proteomes" id="UP001159428">
    <property type="component" value="Unassembled WGS sequence"/>
</dbReference>
<organism evidence="1 2">
    <name type="scientific">Pocillopora meandrina</name>
    <dbReference type="NCBI Taxonomy" id="46732"/>
    <lineage>
        <taxon>Eukaryota</taxon>
        <taxon>Metazoa</taxon>
        <taxon>Cnidaria</taxon>
        <taxon>Anthozoa</taxon>
        <taxon>Hexacorallia</taxon>
        <taxon>Scleractinia</taxon>
        <taxon>Astrocoeniina</taxon>
        <taxon>Pocilloporidae</taxon>
        <taxon>Pocillopora</taxon>
    </lineage>
</organism>
<protein>
    <submittedName>
        <fullName evidence="1">Uncharacterized protein</fullName>
    </submittedName>
</protein>
<sequence>MVPPVVSPPVKRKKGNHGYAINRAIPQNQSTKVTTEAPAVVKLLCFPATQTSMQKTVIPGQIAFPALTHLQQNQPPEGPVQGHHQIVVPQCIPSPATAGSSQQVLAPRAGRDPLKMPSGELSIQWQSRLNLLYLFDNTNLNAKNCESRLNLLYHFQCFYICSRISHLKVLYKDSIQLWFHKVFHLQQQQEVPRKCWYKGQKEIL</sequence>
<proteinExistence type="predicted"/>
<name>A0AAU9WF17_9CNID</name>
<keyword evidence="2" id="KW-1185">Reference proteome</keyword>
<comment type="caution">
    <text evidence="1">The sequence shown here is derived from an EMBL/GenBank/DDBJ whole genome shotgun (WGS) entry which is preliminary data.</text>
</comment>
<dbReference type="EMBL" id="CALNXJ010000013">
    <property type="protein sequence ID" value="CAH3112481.1"/>
    <property type="molecule type" value="Genomic_DNA"/>
</dbReference>
<reference evidence="1 2" key="1">
    <citation type="submission" date="2022-05" db="EMBL/GenBank/DDBJ databases">
        <authorList>
            <consortium name="Genoscope - CEA"/>
            <person name="William W."/>
        </authorList>
    </citation>
    <scope>NUCLEOTIDE SEQUENCE [LARGE SCALE GENOMIC DNA]</scope>
</reference>
<evidence type="ECO:0000313" key="1">
    <source>
        <dbReference type="EMBL" id="CAH3112481.1"/>
    </source>
</evidence>